<reference evidence="1 2" key="1">
    <citation type="journal article" date="2015" name="Int. J. Syst. Evol. Microbiol.">
        <title>Nitrosospira lacus sp. nov., a psychrotolerant, ammonia-oxidizing bacterium from sandy lake sediment.</title>
        <authorList>
            <person name="Urakawa H."/>
            <person name="Garcia J.C."/>
            <person name="Nielsen J.L."/>
            <person name="Le V.Q."/>
            <person name="Kozlowski J.A."/>
            <person name="Stein L.Y."/>
            <person name="Lim C.K."/>
            <person name="Pommerening-Roser A."/>
            <person name="Martens-Habbena W."/>
            <person name="Stahl D.A."/>
            <person name="Klotz M.G."/>
        </authorList>
    </citation>
    <scope>NUCLEOTIDE SEQUENCE [LARGE SCALE GENOMIC DNA]</scope>
    <source>
        <strain evidence="1 2">APG3</strain>
    </source>
</reference>
<dbReference type="EMBL" id="CP021106">
    <property type="protein sequence ID" value="ARO88797.1"/>
    <property type="molecule type" value="Genomic_DNA"/>
</dbReference>
<dbReference type="eggNOG" id="COG1073">
    <property type="taxonomic scope" value="Bacteria"/>
</dbReference>
<sequence length="93" mass="10001">MGWRGESVSVLGLDNLTFWSRKNAPERIVHSGVTEVLSKLELLKRTKDSMVPGGSLPNKTSATRLVVVGHSFGGAIVHSLLVNFQVPTATNVC</sequence>
<organism evidence="1 2">
    <name type="scientific">Nitrosospira lacus</name>
    <dbReference type="NCBI Taxonomy" id="1288494"/>
    <lineage>
        <taxon>Bacteria</taxon>
        <taxon>Pseudomonadati</taxon>
        <taxon>Pseudomonadota</taxon>
        <taxon>Betaproteobacteria</taxon>
        <taxon>Nitrosomonadales</taxon>
        <taxon>Nitrosomonadaceae</taxon>
        <taxon>Nitrosospira</taxon>
    </lineage>
</organism>
<dbReference type="KEGG" id="nlc:EBAPG3_014035"/>
<keyword evidence="2" id="KW-1185">Reference proteome</keyword>
<accession>A0A1W6SSM3</accession>
<name>A0A1W6SSM3_9PROT</name>
<evidence type="ECO:0000313" key="1">
    <source>
        <dbReference type="EMBL" id="ARO88797.1"/>
    </source>
</evidence>
<gene>
    <name evidence="1" type="ORF">EBAPG3_014035</name>
</gene>
<protein>
    <submittedName>
        <fullName evidence="1">Uncharacterized protein</fullName>
    </submittedName>
</protein>
<dbReference type="RefSeq" id="WP_004173965.1">
    <property type="nucleotide sequence ID" value="NZ_CP021106.3"/>
</dbReference>
<dbReference type="OrthoDB" id="8437309at2"/>
<dbReference type="Proteomes" id="UP000012179">
    <property type="component" value="Chromosome"/>
</dbReference>
<proteinExistence type="predicted"/>
<dbReference type="AlphaFoldDB" id="A0A1W6SSM3"/>
<evidence type="ECO:0000313" key="2">
    <source>
        <dbReference type="Proteomes" id="UP000012179"/>
    </source>
</evidence>